<gene>
    <name evidence="1" type="primary">yaaA</name>
    <name evidence="1" type="ORF">OSB52_18245</name>
</gene>
<dbReference type="PANTHER" id="PTHR30283:SF4">
    <property type="entry name" value="PEROXIDE STRESS RESISTANCE PROTEIN YAAA"/>
    <property type="match status" value="1"/>
</dbReference>
<proteinExistence type="predicted"/>
<accession>A0A9X3I5P6</accession>
<dbReference type="RefSeq" id="WP_266063000.1">
    <property type="nucleotide sequence ID" value="NZ_JAPKFM010000022.1"/>
</dbReference>
<keyword evidence="2" id="KW-1185">Reference proteome</keyword>
<dbReference type="Proteomes" id="UP001143347">
    <property type="component" value="Unassembled WGS sequence"/>
</dbReference>
<evidence type="ECO:0000313" key="2">
    <source>
        <dbReference type="Proteomes" id="UP001143347"/>
    </source>
</evidence>
<dbReference type="GO" id="GO:0005829">
    <property type="term" value="C:cytosol"/>
    <property type="evidence" value="ECO:0007669"/>
    <property type="project" value="TreeGrafter"/>
</dbReference>
<dbReference type="PANTHER" id="PTHR30283">
    <property type="entry name" value="PEROXIDE STRESS RESPONSE PROTEIN YAAA"/>
    <property type="match status" value="1"/>
</dbReference>
<evidence type="ECO:0000313" key="1">
    <source>
        <dbReference type="EMBL" id="MCX2966028.1"/>
    </source>
</evidence>
<dbReference type="InterPro" id="IPR005583">
    <property type="entry name" value="YaaA"/>
</dbReference>
<protein>
    <submittedName>
        <fullName evidence="1">Peroxide stress protein YaaA</fullName>
    </submittedName>
</protein>
<dbReference type="Pfam" id="PF03883">
    <property type="entry name" value="H2O2_YaaD"/>
    <property type="match status" value="1"/>
</dbReference>
<dbReference type="NCBIfam" id="NF002544">
    <property type="entry name" value="PRK02101.2-1"/>
    <property type="match status" value="1"/>
</dbReference>
<organism evidence="1 2">
    <name type="scientific">Gordonia aquimaris</name>
    <dbReference type="NCBI Taxonomy" id="2984863"/>
    <lineage>
        <taxon>Bacteria</taxon>
        <taxon>Bacillati</taxon>
        <taxon>Actinomycetota</taxon>
        <taxon>Actinomycetes</taxon>
        <taxon>Mycobacteriales</taxon>
        <taxon>Gordoniaceae</taxon>
        <taxon>Gordonia</taxon>
    </lineage>
</organism>
<dbReference type="AlphaFoldDB" id="A0A9X3I5P6"/>
<dbReference type="EMBL" id="JAPKFM010000022">
    <property type="protein sequence ID" value="MCX2966028.1"/>
    <property type="molecule type" value="Genomic_DNA"/>
</dbReference>
<dbReference type="GO" id="GO:0033194">
    <property type="term" value="P:response to hydroperoxide"/>
    <property type="evidence" value="ECO:0007669"/>
    <property type="project" value="TreeGrafter"/>
</dbReference>
<name>A0A9X3I5P6_9ACTN</name>
<comment type="caution">
    <text evidence="1">The sequence shown here is derived from an EMBL/GenBank/DDBJ whole genome shotgun (WGS) entry which is preliminary data.</text>
</comment>
<reference evidence="1" key="1">
    <citation type="submission" date="2022-10" db="EMBL/GenBank/DDBJ databases">
        <title>WGS of marine actinomycetes from Thailand.</title>
        <authorList>
            <person name="Thawai C."/>
        </authorList>
    </citation>
    <scope>NUCLEOTIDE SEQUENCE</scope>
    <source>
        <strain evidence="1">SW21</strain>
    </source>
</reference>
<sequence>MLVILPPSETKSDGGRGAPLDLDTLVFPELNPIRKRIAESLVELSADLDASRAALGLGRTQLAEVDRNADLWLAPTRPAIERYTGVLYDALDHGAMTRAQKTKAGERLAIGSALFGVVRAGDMIPAYRLSGGSKLPGMSTLASVWKPELSNSLAAVDDFIVDLRSGVYQQLGPVRDAVTATVVTEAADGSRKVVSHFNKHYKGLMARALVHTRRNVRDIDGLAAVLSDAGQRVEIEGSEQIVVITD</sequence>